<evidence type="ECO:0000313" key="2">
    <source>
        <dbReference type="EMBL" id="MFC5144238.1"/>
    </source>
</evidence>
<name>A0ABV9ZVG2_9ACTN</name>
<keyword evidence="1" id="KW-0175">Coiled coil</keyword>
<feature type="coiled-coil region" evidence="1">
    <location>
        <begin position="1"/>
        <end position="28"/>
    </location>
</feature>
<sequence length="134" mass="15298">MIISRRKYDTLREELDQLKAEREADRQARRRLVVDLREAHESLTKITAHDGRLSALLQTTQRDQGAEVARLEGRLERTVRGCARYRSELEDRDRVIGRLTVQLMGAMGYSPEELRLLGLVPDRADSEPGLEAAS</sequence>
<keyword evidence="3" id="KW-1185">Reference proteome</keyword>
<evidence type="ECO:0000256" key="1">
    <source>
        <dbReference type="SAM" id="Coils"/>
    </source>
</evidence>
<protein>
    <submittedName>
        <fullName evidence="2">Uncharacterized protein</fullName>
    </submittedName>
</protein>
<proteinExistence type="predicted"/>
<evidence type="ECO:0000313" key="3">
    <source>
        <dbReference type="Proteomes" id="UP001596222"/>
    </source>
</evidence>
<comment type="caution">
    <text evidence="2">The sequence shown here is derived from an EMBL/GenBank/DDBJ whole genome shotgun (WGS) entry which is preliminary data.</text>
</comment>
<accession>A0ABV9ZVG2</accession>
<dbReference type="RefSeq" id="WP_382037935.1">
    <property type="nucleotide sequence ID" value="NZ_JBHSKJ010000003.1"/>
</dbReference>
<dbReference type="Proteomes" id="UP001596222">
    <property type="component" value="Unassembled WGS sequence"/>
</dbReference>
<gene>
    <name evidence="2" type="ORF">ACFPP6_06000</name>
</gene>
<dbReference type="EMBL" id="JBHSKJ010000003">
    <property type="protein sequence ID" value="MFC5144238.1"/>
    <property type="molecule type" value="Genomic_DNA"/>
</dbReference>
<organism evidence="2 3">
    <name type="scientific">Streptomyces aureoversilis</name>
    <dbReference type="NCBI Taxonomy" id="67277"/>
    <lineage>
        <taxon>Bacteria</taxon>
        <taxon>Bacillati</taxon>
        <taxon>Actinomycetota</taxon>
        <taxon>Actinomycetes</taxon>
        <taxon>Kitasatosporales</taxon>
        <taxon>Streptomycetaceae</taxon>
        <taxon>Streptomyces</taxon>
    </lineage>
</organism>
<reference evidence="3" key="1">
    <citation type="journal article" date="2019" name="Int. J. Syst. Evol. Microbiol.">
        <title>The Global Catalogue of Microorganisms (GCM) 10K type strain sequencing project: providing services to taxonomists for standard genome sequencing and annotation.</title>
        <authorList>
            <consortium name="The Broad Institute Genomics Platform"/>
            <consortium name="The Broad Institute Genome Sequencing Center for Infectious Disease"/>
            <person name="Wu L."/>
            <person name="Ma J."/>
        </authorList>
    </citation>
    <scope>NUCLEOTIDE SEQUENCE [LARGE SCALE GENOMIC DNA]</scope>
    <source>
        <strain evidence="3">CGMCC 4.1641</strain>
    </source>
</reference>